<dbReference type="EMBL" id="CAJNOQ010000118">
    <property type="protein sequence ID" value="CAF0759158.1"/>
    <property type="molecule type" value="Genomic_DNA"/>
</dbReference>
<feature type="region of interest" description="Disordered" evidence="1">
    <location>
        <begin position="132"/>
        <end position="165"/>
    </location>
</feature>
<accession>A0A813PUK1</accession>
<protein>
    <submittedName>
        <fullName evidence="2">Uncharacterized protein</fullName>
    </submittedName>
</protein>
<sequence>MGAQYPNLLNNGMPNLLNNGMPNLLNNGMPNLLNNGMPQPGFGSGFNNNNMIPMITPNAFMPQNNLPATNVPPMFNVSMPTSYPPMMPPQMPMPAISTVMQPYPLYRSRRARSIRLRRRHHRRRPVVRIIESSSCSTGSSFSTSASCSSYHRHSRSHSRHSKHRQQQPIILMPIQMPSQQCPTPSIQQIQPAIQQQQPLALVPSGGAHQQIVLPPIQIQGTTDQQGQPLVLPPFQLNSSMLNSGTSHSPIILNASTGGQLQQSLSMPQIPQVRIAPATQQGPFIQAASPIQYVTNPSVGGNIQPTRILVNNSIQPQNHPAVLSTSLRRPMSANEVQQTDLKFGRRPFDWYPRENTFVLNEDLQLGQRGATVVA</sequence>
<dbReference type="AlphaFoldDB" id="A0A813PUK1"/>
<evidence type="ECO:0000313" key="4">
    <source>
        <dbReference type="Proteomes" id="UP000663829"/>
    </source>
</evidence>
<evidence type="ECO:0000313" key="3">
    <source>
        <dbReference type="EMBL" id="CAF3539808.1"/>
    </source>
</evidence>
<keyword evidence="4" id="KW-1185">Reference proteome</keyword>
<feature type="compositionally biased region" description="Low complexity" evidence="1">
    <location>
        <begin position="132"/>
        <end position="149"/>
    </location>
</feature>
<evidence type="ECO:0000256" key="1">
    <source>
        <dbReference type="SAM" id="MobiDB-lite"/>
    </source>
</evidence>
<feature type="compositionally biased region" description="Basic residues" evidence="1">
    <location>
        <begin position="150"/>
        <end position="165"/>
    </location>
</feature>
<evidence type="ECO:0000313" key="2">
    <source>
        <dbReference type="EMBL" id="CAF0759158.1"/>
    </source>
</evidence>
<dbReference type="Proteomes" id="UP000681722">
    <property type="component" value="Unassembled WGS sequence"/>
</dbReference>
<proteinExistence type="predicted"/>
<reference evidence="2" key="1">
    <citation type="submission" date="2021-02" db="EMBL/GenBank/DDBJ databases">
        <authorList>
            <person name="Nowell W R."/>
        </authorList>
    </citation>
    <scope>NUCLEOTIDE SEQUENCE</scope>
</reference>
<dbReference type="OrthoDB" id="10069887at2759"/>
<name>A0A813PUK1_9BILA</name>
<dbReference type="EMBL" id="CAJOBC010000118">
    <property type="protein sequence ID" value="CAF3539808.1"/>
    <property type="molecule type" value="Genomic_DNA"/>
</dbReference>
<dbReference type="Proteomes" id="UP000663829">
    <property type="component" value="Unassembled WGS sequence"/>
</dbReference>
<comment type="caution">
    <text evidence="2">The sequence shown here is derived from an EMBL/GenBank/DDBJ whole genome shotgun (WGS) entry which is preliminary data.</text>
</comment>
<gene>
    <name evidence="2" type="ORF">GPM918_LOCUS1285</name>
    <name evidence="3" type="ORF">SRO942_LOCUS1285</name>
</gene>
<organism evidence="2 4">
    <name type="scientific">Didymodactylos carnosus</name>
    <dbReference type="NCBI Taxonomy" id="1234261"/>
    <lineage>
        <taxon>Eukaryota</taxon>
        <taxon>Metazoa</taxon>
        <taxon>Spiralia</taxon>
        <taxon>Gnathifera</taxon>
        <taxon>Rotifera</taxon>
        <taxon>Eurotatoria</taxon>
        <taxon>Bdelloidea</taxon>
        <taxon>Philodinida</taxon>
        <taxon>Philodinidae</taxon>
        <taxon>Didymodactylos</taxon>
    </lineage>
</organism>